<gene>
    <name evidence="1" type="ORF">B1A_20548</name>
</gene>
<accession>T0Y9C3</accession>
<protein>
    <submittedName>
        <fullName evidence="1">YD repeat-containing protein</fullName>
    </submittedName>
</protein>
<reference evidence="1" key="1">
    <citation type="submission" date="2013-08" db="EMBL/GenBank/DDBJ databases">
        <authorList>
            <person name="Mendez C."/>
            <person name="Richter M."/>
            <person name="Ferrer M."/>
            <person name="Sanchez J."/>
        </authorList>
    </citation>
    <scope>NUCLEOTIDE SEQUENCE</scope>
</reference>
<feature type="non-terminal residue" evidence="1">
    <location>
        <position position="235"/>
    </location>
</feature>
<organism evidence="1">
    <name type="scientific">mine drainage metagenome</name>
    <dbReference type="NCBI Taxonomy" id="410659"/>
    <lineage>
        <taxon>unclassified sequences</taxon>
        <taxon>metagenomes</taxon>
        <taxon>ecological metagenomes</taxon>
    </lineage>
</organism>
<sequence length="235" mass="24801">MQVGQSGTRQTTVFIPAGTTATEVLPNGTTQPITSAHLRATEFTVGANGPQAMPAALPATSAYTYAVDLSLDEAQSAGATTVQFSQPVPVYVNNYLGIPIGTNVPAGWYDPTVGAWKGSTDGVVLKFLRIDANGDAEVDLTGSGTPATAAQLSAYGITTAELAQIAKTFTSGQSFWRVLVPHFTYWDFNYGYNPQAGYLLPPSPQPNPPPASKLRVTPHNHVCTGCQIDAENQRV</sequence>
<evidence type="ECO:0000313" key="1">
    <source>
        <dbReference type="EMBL" id="EQD29758.1"/>
    </source>
</evidence>
<reference evidence="1" key="2">
    <citation type="journal article" date="2014" name="ISME J.">
        <title>Microbial stratification in low pH oxic and suboxic macroscopic growths along an acid mine drainage.</title>
        <authorList>
            <person name="Mendez-Garcia C."/>
            <person name="Mesa V."/>
            <person name="Sprenger R.R."/>
            <person name="Richter M."/>
            <person name="Diez M.S."/>
            <person name="Solano J."/>
            <person name="Bargiela R."/>
            <person name="Golyshina O.V."/>
            <person name="Manteca A."/>
            <person name="Ramos J.L."/>
            <person name="Gallego J.R."/>
            <person name="Llorente I."/>
            <person name="Martins Dos Santos V.A."/>
            <person name="Jensen O.N."/>
            <person name="Pelaez A.I."/>
            <person name="Sanchez J."/>
            <person name="Ferrer M."/>
        </authorList>
    </citation>
    <scope>NUCLEOTIDE SEQUENCE</scope>
</reference>
<dbReference type="AlphaFoldDB" id="T0Y9C3"/>
<name>T0Y9C3_9ZZZZ</name>
<proteinExistence type="predicted"/>
<dbReference type="EMBL" id="AUZX01015161">
    <property type="protein sequence ID" value="EQD29758.1"/>
    <property type="molecule type" value="Genomic_DNA"/>
</dbReference>
<comment type="caution">
    <text evidence="1">The sequence shown here is derived from an EMBL/GenBank/DDBJ whole genome shotgun (WGS) entry which is preliminary data.</text>
</comment>